<name>A0A3M8CC54_9BACL</name>
<accession>A0A3M8CC54</accession>
<protein>
    <submittedName>
        <fullName evidence="3">PucR family transcriptional regulator</fullName>
    </submittedName>
</protein>
<proteinExistence type="predicted"/>
<dbReference type="EMBL" id="RHHR01000019">
    <property type="protein sequence ID" value="RNB73334.1"/>
    <property type="molecule type" value="Genomic_DNA"/>
</dbReference>
<sequence>MSSDWRLSVGEAIRRPSFQSAEVVAGSKGLSRSIRWVHILESAETGKFLNGGELILSTGMGFGEAKEKRLAYLSELISRKAVGLCVELGTYIPHIPSDMLEMADHHHFPLIVFHEPVRFVDITLDLHEHLINRQLQALRDLEAYSRGLQQLSLQAKGIPKLLQYFQTAVQTQIFLYTPDAAPTFVPPVTQTVQTELVDIMRTHFSAELSADASTQFLRLNEKKQIVYQPVVAMGHLLAYMGMVLYERKADEYLLLTLDNTVQATAQILMRKMFVEEQALAMENRLFDDLIAQRPLSEDQIRAMLGISGTGRAPIYHTIMMSFELAVTQTEAHPPHDLTAIFRSILTRLGFRPFIRCIGNCFYFLLIEKKPGTNHRQLLNRAMTEMKRIFLKVMGADMQIWFGVGRAGKRLSDAGRHLAEAEQALSFRHESNSPYFSELGLFRLLFYIPHEPVLNTFITDYLGPLISHDGEHGSALVHTLRVYLDSNLSKQEAAEKLFIHRQTLYHRLEKIAECLGEDYVSPDRRICLEIALRALHLVHQDHVKHEFRTK</sequence>
<dbReference type="OrthoDB" id="143422at2"/>
<dbReference type="Proteomes" id="UP000282028">
    <property type="component" value="Unassembled WGS sequence"/>
</dbReference>
<dbReference type="InterPro" id="IPR025736">
    <property type="entry name" value="PucR_C-HTH_dom"/>
</dbReference>
<evidence type="ECO:0000259" key="2">
    <source>
        <dbReference type="Pfam" id="PF13556"/>
    </source>
</evidence>
<gene>
    <name evidence="3" type="ORF">EDM52_12570</name>
</gene>
<reference evidence="3 4" key="1">
    <citation type="submission" date="2018-10" db="EMBL/GenBank/DDBJ databases">
        <title>Phylogenomics of Brevibacillus.</title>
        <authorList>
            <person name="Dunlap C."/>
        </authorList>
    </citation>
    <scope>NUCLEOTIDE SEQUENCE [LARGE SCALE GENOMIC DNA]</scope>
    <source>
        <strain evidence="3 4">JCM 12215</strain>
    </source>
</reference>
<dbReference type="InterPro" id="IPR042070">
    <property type="entry name" value="PucR_C-HTH_sf"/>
</dbReference>
<dbReference type="PANTHER" id="PTHR33744:SF1">
    <property type="entry name" value="DNA-BINDING TRANSCRIPTIONAL ACTIVATOR ADER"/>
    <property type="match status" value="1"/>
</dbReference>
<dbReference type="RefSeq" id="WP_122909330.1">
    <property type="nucleotide sequence ID" value="NZ_CBCSBE010000012.1"/>
</dbReference>
<evidence type="ECO:0000313" key="4">
    <source>
        <dbReference type="Proteomes" id="UP000282028"/>
    </source>
</evidence>
<dbReference type="Pfam" id="PF07905">
    <property type="entry name" value="PucR"/>
    <property type="match status" value="1"/>
</dbReference>
<evidence type="ECO:0000259" key="1">
    <source>
        <dbReference type="Pfam" id="PF07905"/>
    </source>
</evidence>
<dbReference type="InterPro" id="IPR051448">
    <property type="entry name" value="CdaR-like_regulators"/>
</dbReference>
<dbReference type="Pfam" id="PF13556">
    <property type="entry name" value="HTH_30"/>
    <property type="match status" value="1"/>
</dbReference>
<keyword evidence="4" id="KW-1185">Reference proteome</keyword>
<dbReference type="InterPro" id="IPR012914">
    <property type="entry name" value="PucR_dom"/>
</dbReference>
<dbReference type="Gene3D" id="1.10.10.2840">
    <property type="entry name" value="PucR C-terminal helix-turn-helix domain"/>
    <property type="match status" value="1"/>
</dbReference>
<dbReference type="PANTHER" id="PTHR33744">
    <property type="entry name" value="CARBOHYDRATE DIACID REGULATOR"/>
    <property type="match status" value="1"/>
</dbReference>
<comment type="caution">
    <text evidence="3">The sequence shown here is derived from an EMBL/GenBank/DDBJ whole genome shotgun (WGS) entry which is preliminary data.</text>
</comment>
<evidence type="ECO:0000313" key="3">
    <source>
        <dbReference type="EMBL" id="RNB73334.1"/>
    </source>
</evidence>
<dbReference type="AlphaFoldDB" id="A0A3M8CC54"/>
<feature type="domain" description="Purine catabolism PurC-like" evidence="1">
    <location>
        <begin position="12"/>
        <end position="130"/>
    </location>
</feature>
<feature type="domain" description="PucR C-terminal helix-turn-helix" evidence="2">
    <location>
        <begin position="475"/>
        <end position="533"/>
    </location>
</feature>
<organism evidence="3 4">
    <name type="scientific">Brevibacillus invocatus</name>
    <dbReference type="NCBI Taxonomy" id="173959"/>
    <lineage>
        <taxon>Bacteria</taxon>
        <taxon>Bacillati</taxon>
        <taxon>Bacillota</taxon>
        <taxon>Bacilli</taxon>
        <taxon>Bacillales</taxon>
        <taxon>Paenibacillaceae</taxon>
        <taxon>Brevibacillus</taxon>
    </lineage>
</organism>